<keyword evidence="1" id="KW-0472">Membrane</keyword>
<feature type="transmembrane region" description="Helical" evidence="1">
    <location>
        <begin position="73"/>
        <end position="91"/>
    </location>
</feature>
<name>A0A292IJ41_9MOLU</name>
<feature type="transmembrane region" description="Helical" evidence="1">
    <location>
        <begin position="181"/>
        <end position="203"/>
    </location>
</feature>
<keyword evidence="1" id="KW-0812">Transmembrane</keyword>
<reference evidence="2 3" key="1">
    <citation type="journal article" date="2015" name="Clin. Infect. Dis.">
        <title>Genomic Investigations unmask Mycoplasma amphoriforme, a new respiratory pathogen.</title>
        <authorList>
            <person name="Gillespie S.H."/>
            <person name="Ling C.L."/>
            <person name="Oravcova K."/>
            <person name="Pinheiro M."/>
            <person name="Wells L."/>
            <person name="Bryant J.M."/>
            <person name="McHugh T.D."/>
            <person name="Bebear C."/>
            <person name="Webster D."/>
            <person name="Harris S.R."/>
            <person name="Seth-Smith H.M."/>
            <person name="Thomson N.R."/>
        </authorList>
    </citation>
    <scope>NUCLEOTIDE SEQUENCE [LARGE SCALE GENOMIC DNA]</scope>
    <source>
        <strain evidence="2 3">A39</strain>
    </source>
</reference>
<feature type="transmembrane region" description="Helical" evidence="1">
    <location>
        <begin position="33"/>
        <end position="53"/>
    </location>
</feature>
<feature type="transmembrane region" description="Helical" evidence="1">
    <location>
        <begin position="103"/>
        <end position="125"/>
    </location>
</feature>
<dbReference type="InterPro" id="IPR011631">
    <property type="entry name" value="DUF1600"/>
</dbReference>
<evidence type="ECO:0000256" key="1">
    <source>
        <dbReference type="SAM" id="Phobius"/>
    </source>
</evidence>
<dbReference type="KEGG" id="mamp:MAMA39_05860"/>
<gene>
    <name evidence="2" type="ORF">MAMA39_05860</name>
</gene>
<dbReference type="RefSeq" id="WP_343251333.1">
    <property type="nucleotide sequence ID" value="NZ_HG937516.1"/>
</dbReference>
<evidence type="ECO:0008006" key="4">
    <source>
        <dbReference type="Google" id="ProtNLM"/>
    </source>
</evidence>
<keyword evidence="1" id="KW-1133">Transmembrane helix</keyword>
<dbReference type="EMBL" id="HG937516">
    <property type="protein sequence ID" value="CDN40703.1"/>
    <property type="molecule type" value="Genomic_DNA"/>
</dbReference>
<dbReference type="AlphaFoldDB" id="A0A292IJ41"/>
<keyword evidence="3" id="KW-1185">Reference proteome</keyword>
<protein>
    <recommendedName>
        <fullName evidence="4">DUF1600 domain-containing protein</fullName>
    </recommendedName>
</protein>
<proteinExistence type="predicted"/>
<accession>A0A292IJ41</accession>
<feature type="transmembrane region" description="Helical" evidence="1">
    <location>
        <begin position="229"/>
        <end position="254"/>
    </location>
</feature>
<dbReference type="Pfam" id="PF07667">
    <property type="entry name" value="DUF1600"/>
    <property type="match status" value="1"/>
</dbReference>
<evidence type="ECO:0000313" key="3">
    <source>
        <dbReference type="Proteomes" id="UP000261764"/>
    </source>
</evidence>
<dbReference type="Proteomes" id="UP000261764">
    <property type="component" value="Chromosome I"/>
</dbReference>
<evidence type="ECO:0000313" key="2">
    <source>
        <dbReference type="EMBL" id="CDN40703.1"/>
    </source>
</evidence>
<feature type="transmembrane region" description="Helical" evidence="1">
    <location>
        <begin position="145"/>
        <end position="169"/>
    </location>
</feature>
<organism evidence="2 3">
    <name type="scientific">Mycoplasma amphoriforme A39</name>
    <dbReference type="NCBI Taxonomy" id="572419"/>
    <lineage>
        <taxon>Bacteria</taxon>
        <taxon>Bacillati</taxon>
        <taxon>Mycoplasmatota</taxon>
        <taxon>Mollicutes</taxon>
        <taxon>Mycoplasmataceae</taxon>
        <taxon>Mycoplasma</taxon>
    </lineage>
</organism>
<sequence length="270" mass="31727">MILKKPAALNCTEKLKSECLVRKYFKTFDKIRWVYFLGFWFFLVAAALIINEFVKSFQNFSIAENPWKIIDKWTYQSNVLLLIFTIFIVFFPDHQFLKNNKFLIATMVYIWFTFFGYNIVLSVTSTQQNPVGWHRLIANRNSYDFAISAWHHVICPVLFIALGIFKMFWDQNSSLKSYWKTLLPGMIYPTIYLIYVATIPFVYPTDQTSSKRIIYTIYGNATNLVEHPLISGIAFATIYVVFFPASFAAIYYGYRKIQKHLRLKTSATKK</sequence>